<organism evidence="2 3">
    <name type="scientific">Monilinia fructicola</name>
    <name type="common">Brown rot fungus</name>
    <name type="synonym">Ciboria fructicola</name>
    <dbReference type="NCBI Taxonomy" id="38448"/>
    <lineage>
        <taxon>Eukaryota</taxon>
        <taxon>Fungi</taxon>
        <taxon>Dikarya</taxon>
        <taxon>Ascomycota</taxon>
        <taxon>Pezizomycotina</taxon>
        <taxon>Leotiomycetes</taxon>
        <taxon>Helotiales</taxon>
        <taxon>Sclerotiniaceae</taxon>
        <taxon>Monilinia</taxon>
    </lineage>
</organism>
<sequence>MTLPPTQSWYPSPNDIQPNPNTPFPILPAEDLDVPLTPLQERYNEFCAKLAYIKKAKEQIHNSGSRLFTKLDDARITLSERGDKGRDGRERARRVVVLEKLVAVHERYFESLSKCEEELMKKKDTLEEILKIRGLIVGYGASNEKPQDVRGWWLDPAVVDAVAGSRPGE</sequence>
<gene>
    <name evidence="2" type="ORF">EYC84_002732</name>
</gene>
<name>A0A5M9JQZ7_MONFR</name>
<dbReference type="OrthoDB" id="3557253at2759"/>
<evidence type="ECO:0000313" key="2">
    <source>
        <dbReference type="EMBL" id="KAA8570449.1"/>
    </source>
</evidence>
<reference evidence="2 3" key="1">
    <citation type="submission" date="2019-06" db="EMBL/GenBank/DDBJ databases">
        <title>Genome Sequence of the Brown Rot Fungal Pathogen Monilinia fructicola.</title>
        <authorList>
            <person name="De Miccolis Angelini R.M."/>
            <person name="Landi L."/>
            <person name="Abate D."/>
            <person name="Pollastro S."/>
            <person name="Romanazzi G."/>
            <person name="Faretra F."/>
        </authorList>
    </citation>
    <scope>NUCLEOTIDE SEQUENCE [LARGE SCALE GENOMIC DNA]</scope>
    <source>
        <strain evidence="2 3">Mfrc123</strain>
    </source>
</reference>
<protein>
    <submittedName>
        <fullName evidence="2">Uncharacterized protein</fullName>
    </submittedName>
</protein>
<dbReference type="AlphaFoldDB" id="A0A5M9JQZ7"/>
<feature type="compositionally biased region" description="Polar residues" evidence="1">
    <location>
        <begin position="1"/>
        <end position="19"/>
    </location>
</feature>
<keyword evidence="3" id="KW-1185">Reference proteome</keyword>
<evidence type="ECO:0000313" key="3">
    <source>
        <dbReference type="Proteomes" id="UP000322873"/>
    </source>
</evidence>
<evidence type="ECO:0000256" key="1">
    <source>
        <dbReference type="SAM" id="MobiDB-lite"/>
    </source>
</evidence>
<dbReference type="EMBL" id="VICG01000007">
    <property type="protein sequence ID" value="KAA8570449.1"/>
    <property type="molecule type" value="Genomic_DNA"/>
</dbReference>
<accession>A0A5M9JQZ7</accession>
<dbReference type="VEuPathDB" id="FungiDB:MFRU_031g00990"/>
<comment type="caution">
    <text evidence="2">The sequence shown here is derived from an EMBL/GenBank/DDBJ whole genome shotgun (WGS) entry which is preliminary data.</text>
</comment>
<feature type="region of interest" description="Disordered" evidence="1">
    <location>
        <begin position="1"/>
        <end position="27"/>
    </location>
</feature>
<proteinExistence type="predicted"/>
<dbReference type="Proteomes" id="UP000322873">
    <property type="component" value="Unassembled WGS sequence"/>
</dbReference>